<evidence type="ECO:0000313" key="2">
    <source>
        <dbReference type="EMBL" id="KAK6751722.1"/>
    </source>
</evidence>
<accession>A0ABR1DMU4</accession>
<evidence type="ECO:0000313" key="3">
    <source>
        <dbReference type="Proteomes" id="UP001303046"/>
    </source>
</evidence>
<evidence type="ECO:0008006" key="4">
    <source>
        <dbReference type="Google" id="ProtNLM"/>
    </source>
</evidence>
<keyword evidence="3" id="KW-1185">Reference proteome</keyword>
<feature type="compositionally biased region" description="Basic residues" evidence="1">
    <location>
        <begin position="25"/>
        <end position="34"/>
    </location>
</feature>
<sequence length="236" mass="27988">MGLGRKAIQTSRIHSRQPYEGLPSRKVRERRRTIHSSTTNKTQQSLRDVKPSEILIGCDQLWNFINFQAAHFTLPSGLILVPKRLGYMISGQHMSDKMQHGDELHSTVHYMESHDHPWERHWNIQSHDVEKEFCGPEKEEKANINAQLLENFNNTIARRNAGYVVRRPFKEDHEYLPDNKVLALQRLRSVLRKYQQEPHILQQYHSIFQDQIAEKILEEVKENKDTIWKMKHYLPH</sequence>
<dbReference type="EMBL" id="JAVFWL010000004">
    <property type="protein sequence ID" value="KAK6751722.1"/>
    <property type="molecule type" value="Genomic_DNA"/>
</dbReference>
<reference evidence="2 3" key="1">
    <citation type="submission" date="2023-08" db="EMBL/GenBank/DDBJ databases">
        <title>A Necator americanus chromosomal reference genome.</title>
        <authorList>
            <person name="Ilik V."/>
            <person name="Petrzelkova K.J."/>
            <person name="Pardy F."/>
            <person name="Fuh T."/>
            <person name="Niatou-Singa F.S."/>
            <person name="Gouil Q."/>
            <person name="Baker L."/>
            <person name="Ritchie M.E."/>
            <person name="Jex A.R."/>
            <person name="Gazzola D."/>
            <person name="Li H."/>
            <person name="Toshio Fujiwara R."/>
            <person name="Zhan B."/>
            <person name="Aroian R.V."/>
            <person name="Pafco B."/>
            <person name="Schwarz E.M."/>
        </authorList>
    </citation>
    <scope>NUCLEOTIDE SEQUENCE [LARGE SCALE GENOMIC DNA]</scope>
    <source>
        <strain evidence="2 3">Aroian</strain>
        <tissue evidence="2">Whole animal</tissue>
    </source>
</reference>
<proteinExistence type="predicted"/>
<feature type="compositionally biased region" description="Polar residues" evidence="1">
    <location>
        <begin position="35"/>
        <end position="46"/>
    </location>
</feature>
<feature type="region of interest" description="Disordered" evidence="1">
    <location>
        <begin position="1"/>
        <end position="46"/>
    </location>
</feature>
<dbReference type="Proteomes" id="UP001303046">
    <property type="component" value="Unassembled WGS sequence"/>
</dbReference>
<evidence type="ECO:0000256" key="1">
    <source>
        <dbReference type="SAM" id="MobiDB-lite"/>
    </source>
</evidence>
<protein>
    <recommendedName>
        <fullName evidence="4">Peptidase aspartic putative domain-containing protein</fullName>
    </recommendedName>
</protein>
<name>A0ABR1DMU4_NECAM</name>
<comment type="caution">
    <text evidence="2">The sequence shown here is derived from an EMBL/GenBank/DDBJ whole genome shotgun (WGS) entry which is preliminary data.</text>
</comment>
<organism evidence="2 3">
    <name type="scientific">Necator americanus</name>
    <name type="common">Human hookworm</name>
    <dbReference type="NCBI Taxonomy" id="51031"/>
    <lineage>
        <taxon>Eukaryota</taxon>
        <taxon>Metazoa</taxon>
        <taxon>Ecdysozoa</taxon>
        <taxon>Nematoda</taxon>
        <taxon>Chromadorea</taxon>
        <taxon>Rhabditida</taxon>
        <taxon>Rhabditina</taxon>
        <taxon>Rhabditomorpha</taxon>
        <taxon>Strongyloidea</taxon>
        <taxon>Ancylostomatidae</taxon>
        <taxon>Bunostominae</taxon>
        <taxon>Necator</taxon>
    </lineage>
</organism>
<gene>
    <name evidence="2" type="primary">Necator_chrIV.g16548</name>
    <name evidence="2" type="ORF">RB195_003251</name>
</gene>